<dbReference type="PANTHER" id="PTHR43792">
    <property type="entry name" value="GNAT FAMILY, PUTATIVE (AFU_ORTHOLOGUE AFUA_3G00765)-RELATED-RELATED"/>
    <property type="match status" value="1"/>
</dbReference>
<dbReference type="RefSeq" id="WP_120812711.1">
    <property type="nucleotide sequence ID" value="NZ_RBID01000020.1"/>
</dbReference>
<protein>
    <recommendedName>
        <fullName evidence="1">N-acetyltransferase domain-containing protein</fullName>
    </recommendedName>
</protein>
<evidence type="ECO:0000259" key="1">
    <source>
        <dbReference type="PROSITE" id="PS51186"/>
    </source>
</evidence>
<organism evidence="2 3">
    <name type="scientific">Vogesella indigofera</name>
    <name type="common">Pseudomonas indigofera</name>
    <dbReference type="NCBI Taxonomy" id="45465"/>
    <lineage>
        <taxon>Bacteria</taxon>
        <taxon>Pseudomonadati</taxon>
        <taxon>Pseudomonadota</taxon>
        <taxon>Betaproteobacteria</taxon>
        <taxon>Neisseriales</taxon>
        <taxon>Chromobacteriaceae</taxon>
        <taxon>Vogesella</taxon>
    </lineage>
</organism>
<dbReference type="InterPro" id="IPR000182">
    <property type="entry name" value="GNAT_dom"/>
</dbReference>
<evidence type="ECO:0000313" key="3">
    <source>
        <dbReference type="Proteomes" id="UP000279384"/>
    </source>
</evidence>
<feature type="domain" description="N-acetyltransferase" evidence="1">
    <location>
        <begin position="36"/>
        <end position="181"/>
    </location>
</feature>
<dbReference type="InterPro" id="IPR016181">
    <property type="entry name" value="Acyl_CoA_acyltransferase"/>
</dbReference>
<evidence type="ECO:0000313" key="2">
    <source>
        <dbReference type="EMBL" id="RKQ52923.1"/>
    </source>
</evidence>
<dbReference type="Proteomes" id="UP000279384">
    <property type="component" value="Unassembled WGS sequence"/>
</dbReference>
<name>A0A495AX05_VOGIN</name>
<accession>A0A495AX05</accession>
<dbReference type="PROSITE" id="PS51186">
    <property type="entry name" value="GNAT"/>
    <property type="match status" value="1"/>
</dbReference>
<gene>
    <name evidence="2" type="ORF">C8E02_3393</name>
</gene>
<comment type="caution">
    <text evidence="2">The sequence shown here is derived from an EMBL/GenBank/DDBJ whole genome shotgun (WGS) entry which is preliminary data.</text>
</comment>
<dbReference type="AlphaFoldDB" id="A0A495AX05"/>
<dbReference type="GO" id="GO:0016747">
    <property type="term" value="F:acyltransferase activity, transferring groups other than amino-acyl groups"/>
    <property type="evidence" value="ECO:0007669"/>
    <property type="project" value="InterPro"/>
</dbReference>
<reference evidence="2 3" key="1">
    <citation type="submission" date="2018-10" db="EMBL/GenBank/DDBJ databases">
        <title>Genomic Encyclopedia of Type Strains, Phase IV (KMG-IV): sequencing the most valuable type-strain genomes for metagenomic binning, comparative biology and taxonomic classification.</title>
        <authorList>
            <person name="Goeker M."/>
        </authorList>
    </citation>
    <scope>NUCLEOTIDE SEQUENCE [LARGE SCALE GENOMIC DNA]</scope>
    <source>
        <strain evidence="2 3">DSM 3303</strain>
    </source>
</reference>
<dbReference type="Gene3D" id="3.40.630.30">
    <property type="match status" value="1"/>
</dbReference>
<dbReference type="PANTHER" id="PTHR43792:SF16">
    <property type="entry name" value="N-ACETYLTRANSFERASE DOMAIN-CONTAINING PROTEIN"/>
    <property type="match status" value="1"/>
</dbReference>
<proteinExistence type="predicted"/>
<dbReference type="InterPro" id="IPR051531">
    <property type="entry name" value="N-acetyltransferase"/>
</dbReference>
<dbReference type="Pfam" id="PF13302">
    <property type="entry name" value="Acetyltransf_3"/>
    <property type="match status" value="1"/>
</dbReference>
<dbReference type="SUPFAM" id="SSF55729">
    <property type="entry name" value="Acyl-CoA N-acyltransferases (Nat)"/>
    <property type="match status" value="1"/>
</dbReference>
<dbReference type="EMBL" id="RBID01000020">
    <property type="protein sequence ID" value="RKQ52923.1"/>
    <property type="molecule type" value="Genomic_DNA"/>
</dbReference>
<sequence length="181" mass="20129">MAVITQSDPLLDGIRTPRLVLVAPQAGDGAALFQAIVASQHELQGFAADLPWSQPVLDVALVERYCYEVQRNWQRGDSKVALLWLGDEVVGWLRLQHQPDESWLLQFWGHSDWQGQGLFTEAVERMLVLAFGHYQVRDIRVPVADSQQAAHRLCARLGMRLLSAPPPGEAAGPFLYGVALH</sequence>